<organism evidence="1 2">
    <name type="scientific">Aneurinibacillus thermoaerophilus</name>
    <dbReference type="NCBI Taxonomy" id="143495"/>
    <lineage>
        <taxon>Bacteria</taxon>
        <taxon>Bacillati</taxon>
        <taxon>Bacillota</taxon>
        <taxon>Bacilli</taxon>
        <taxon>Bacillales</taxon>
        <taxon>Paenibacillaceae</taxon>
        <taxon>Aneurinibacillus group</taxon>
        <taxon>Aneurinibacillus</taxon>
    </lineage>
</organism>
<name>A0ABX8YEV4_ANETH</name>
<dbReference type="EMBL" id="CP080764">
    <property type="protein sequence ID" value="QYY44066.1"/>
    <property type="molecule type" value="Genomic_DNA"/>
</dbReference>
<dbReference type="InterPro" id="IPR023346">
    <property type="entry name" value="Lysozyme-like_dom_sf"/>
</dbReference>
<reference evidence="1 2" key="1">
    <citation type="submission" date="2021-08" db="EMBL/GenBank/DDBJ databases">
        <title>Complete genome sequence of the strain Aneurinibacillus thermoaerophilus CCM 8960.</title>
        <authorList>
            <person name="Musilova J."/>
            <person name="Kourilova X."/>
            <person name="Pernicova I."/>
            <person name="Bezdicek M."/>
            <person name="Lengerova M."/>
            <person name="Obruca S."/>
            <person name="Sedlar K."/>
        </authorList>
    </citation>
    <scope>NUCLEOTIDE SEQUENCE [LARGE SCALE GENOMIC DNA]</scope>
    <source>
        <strain evidence="1 2">CCM 8960</strain>
    </source>
</reference>
<dbReference type="Proteomes" id="UP000826616">
    <property type="component" value="Chromosome"/>
</dbReference>
<gene>
    <name evidence="1" type="ORF">K3F53_07760</name>
</gene>
<dbReference type="SUPFAM" id="SSF53955">
    <property type="entry name" value="Lysozyme-like"/>
    <property type="match status" value="1"/>
</dbReference>
<protein>
    <submittedName>
        <fullName evidence="1">Uncharacterized protein</fullName>
    </submittedName>
</protein>
<dbReference type="RefSeq" id="WP_057899099.1">
    <property type="nucleotide sequence ID" value="NZ_CP080764.1"/>
</dbReference>
<accession>A0ABX8YEV4</accession>
<keyword evidence="2" id="KW-1185">Reference proteome</keyword>
<dbReference type="GeneID" id="97141261"/>
<sequence>MAAIDQYERNIHKNSKKKADTSFSHTSSHKTGIVFAPEIWNGLLNPNSEDTNPSSIAFFGGIGKDGNRVGKADAANDLDVVYTMASYLSGFGYTEDDIRIGLWHYYSREKNVEIISELAALFQHHQRLNLTGSAFPVPLHYNYSYRSTWGAPRGWGGRRIHAGNSTRGGRCHI</sequence>
<evidence type="ECO:0000313" key="2">
    <source>
        <dbReference type="Proteomes" id="UP000826616"/>
    </source>
</evidence>
<evidence type="ECO:0000313" key="1">
    <source>
        <dbReference type="EMBL" id="QYY44066.1"/>
    </source>
</evidence>
<proteinExistence type="predicted"/>